<dbReference type="SUPFAM" id="SSF53448">
    <property type="entry name" value="Nucleotide-diphospho-sugar transferases"/>
    <property type="match status" value="1"/>
</dbReference>
<dbReference type="HOGENOM" id="CLU_030008_0_0_11"/>
<dbReference type="EMBL" id="AWVQ01000513">
    <property type="protein sequence ID" value="ERK70154.1"/>
    <property type="molecule type" value="Genomic_DNA"/>
</dbReference>
<evidence type="ECO:0000256" key="3">
    <source>
        <dbReference type="ARBA" id="ARBA00022679"/>
    </source>
</evidence>
<dbReference type="PATRIC" id="fig|1358026.3.peg.2942"/>
<dbReference type="Pfam" id="PF13641">
    <property type="entry name" value="Glyco_tranf_2_3"/>
    <property type="match status" value="1"/>
</dbReference>
<keyword evidence="4" id="KW-0812">Transmembrane</keyword>
<evidence type="ECO:0000256" key="4">
    <source>
        <dbReference type="SAM" id="Phobius"/>
    </source>
</evidence>
<keyword evidence="3 5" id="KW-0808">Transferase</keyword>
<dbReference type="InterPro" id="IPR029044">
    <property type="entry name" value="Nucleotide-diphossugar_trans"/>
</dbReference>
<dbReference type="CDD" id="cd06423">
    <property type="entry name" value="CESA_like"/>
    <property type="match status" value="1"/>
</dbReference>
<comment type="caution">
    <text evidence="5">The sequence shown here is derived from an EMBL/GenBank/DDBJ whole genome shotgun (WGS) entry which is preliminary data.</text>
</comment>
<evidence type="ECO:0000313" key="6">
    <source>
        <dbReference type="Proteomes" id="UP000016605"/>
    </source>
</evidence>
<dbReference type="Proteomes" id="UP000016605">
    <property type="component" value="Unassembled WGS sequence"/>
</dbReference>
<feature type="transmembrane region" description="Helical" evidence="4">
    <location>
        <begin position="461"/>
        <end position="481"/>
    </location>
</feature>
<sequence length="506" mass="56056">MRVDEGSFLVDVVGVLQWIGVIVCLVLALTGFIPVIAAAATFFVIPFHAWINHYKKAAPYLPRVAIVVPAWNEGAVIGASVDRLMKLDYPKEALRIYVVDDASTDDTPDVVRSRAEQYPGNVFLLRREQGGQGKAHTLNHGISRILEEDWMEALLVMDADVIYLPDSLRRMTRHLADPEVGAVSAYIREGSSVGRNYLTKFIGVEYVLSQPAARRAQNVLGAQACLAGGAQLHTRENLVAIGGRIDTSSLAEDTITTFETQLNGRKVVFEPHAHVLAEEPSRVDALWKQRLRWARGNVTVTARYSKVWFRPSKQHHLGAWTFGIVWFSLWLLPLIMVLSAIGLTGLLFLQSPFATGVFRALWISAALAYLFVLILGSLTDSRTTGRALGHVILFPGIINMLVMVTALFPTLMLVRLPGLFGVTLSESTLFVLTLLIYIWIPFSMLVAWLARVVGKRKGLRWLAPVFIYLAGYGSLLCAITLDSYFKELAGAEARWDKTEKVGRVAV</sequence>
<organism evidence="5 6">
    <name type="scientific">Leifsonia aquatica ATCC 14665</name>
    <dbReference type="NCBI Taxonomy" id="1358026"/>
    <lineage>
        <taxon>Bacteria</taxon>
        <taxon>Bacillati</taxon>
        <taxon>Actinomycetota</taxon>
        <taxon>Actinomycetes</taxon>
        <taxon>Micrococcales</taxon>
        <taxon>Microbacteriaceae</taxon>
        <taxon>Leifsonia</taxon>
    </lineage>
</organism>
<gene>
    <name evidence="5" type="ORF">N136_03513</name>
</gene>
<dbReference type="GO" id="GO:0016757">
    <property type="term" value="F:glycosyltransferase activity"/>
    <property type="evidence" value="ECO:0007669"/>
    <property type="project" value="UniProtKB-KW"/>
</dbReference>
<keyword evidence="2" id="KW-0328">Glycosyltransferase</keyword>
<comment type="similarity">
    <text evidence="1">Belongs to the glycosyltransferase 2 family.</text>
</comment>
<evidence type="ECO:0000256" key="1">
    <source>
        <dbReference type="ARBA" id="ARBA00006739"/>
    </source>
</evidence>
<dbReference type="Gene3D" id="3.90.550.10">
    <property type="entry name" value="Spore Coat Polysaccharide Biosynthesis Protein SpsA, Chain A"/>
    <property type="match status" value="1"/>
</dbReference>
<feature type="transmembrane region" description="Helical" evidence="4">
    <location>
        <begin position="360"/>
        <end position="379"/>
    </location>
</feature>
<feature type="transmembrane region" description="Helical" evidence="4">
    <location>
        <begin position="319"/>
        <end position="348"/>
    </location>
</feature>
<dbReference type="PANTHER" id="PTHR43630:SF1">
    <property type="entry name" value="POLY-BETA-1,6-N-ACETYL-D-GLUCOSAMINE SYNTHASE"/>
    <property type="match status" value="1"/>
</dbReference>
<proteinExistence type="inferred from homology"/>
<protein>
    <submittedName>
        <fullName evidence="5">Glycosyltransferase, group 2 family protein</fullName>
    </submittedName>
</protein>
<evidence type="ECO:0000313" key="5">
    <source>
        <dbReference type="EMBL" id="ERK70154.1"/>
    </source>
</evidence>
<name>U2RNK5_LEIAQ</name>
<dbReference type="AlphaFoldDB" id="U2RNK5"/>
<evidence type="ECO:0000256" key="2">
    <source>
        <dbReference type="ARBA" id="ARBA00022676"/>
    </source>
</evidence>
<keyword evidence="4" id="KW-1133">Transmembrane helix</keyword>
<feature type="transmembrane region" description="Helical" evidence="4">
    <location>
        <begin position="15"/>
        <end position="45"/>
    </location>
</feature>
<dbReference type="PANTHER" id="PTHR43630">
    <property type="entry name" value="POLY-BETA-1,6-N-ACETYL-D-GLUCOSAMINE SYNTHASE"/>
    <property type="match status" value="1"/>
</dbReference>
<feature type="transmembrane region" description="Helical" evidence="4">
    <location>
        <begin position="391"/>
        <end position="416"/>
    </location>
</feature>
<accession>U2RNK5</accession>
<reference evidence="5 6" key="1">
    <citation type="submission" date="2013-08" db="EMBL/GenBank/DDBJ databases">
        <authorList>
            <person name="Weinstock G."/>
            <person name="Sodergren E."/>
            <person name="Wylie T."/>
            <person name="Fulton L."/>
            <person name="Fulton R."/>
            <person name="Fronick C."/>
            <person name="O'Laughlin M."/>
            <person name="Godfrey J."/>
            <person name="Miner T."/>
            <person name="Herter B."/>
            <person name="Appelbaum E."/>
            <person name="Cordes M."/>
            <person name="Lek S."/>
            <person name="Wollam A."/>
            <person name="Pepin K.H."/>
            <person name="Palsikar V.B."/>
            <person name="Mitreva M."/>
            <person name="Wilson R.K."/>
        </authorList>
    </citation>
    <scope>NUCLEOTIDE SEQUENCE [LARGE SCALE GENOMIC DNA]</scope>
    <source>
        <strain evidence="5 6">ATCC 14665</strain>
    </source>
</reference>
<keyword evidence="4" id="KW-0472">Membrane</keyword>
<feature type="transmembrane region" description="Helical" evidence="4">
    <location>
        <begin position="428"/>
        <end position="449"/>
    </location>
</feature>